<protein>
    <submittedName>
        <fullName evidence="1">Uncharacterized protein</fullName>
    </submittedName>
</protein>
<reference evidence="1" key="1">
    <citation type="submission" date="2021-10" db="EMBL/GenBank/DDBJ databases">
        <title>Melipona bicolor Genome sequencing and assembly.</title>
        <authorList>
            <person name="Araujo N.S."/>
            <person name="Arias M.C."/>
        </authorList>
    </citation>
    <scope>NUCLEOTIDE SEQUENCE</scope>
    <source>
        <strain evidence="1">USP_2M_L1-L4_2017</strain>
        <tissue evidence="1">Whole body</tissue>
    </source>
</reference>
<dbReference type="EMBL" id="JAHYIQ010000008">
    <property type="protein sequence ID" value="KAK1129593.1"/>
    <property type="molecule type" value="Genomic_DNA"/>
</dbReference>
<accession>A0AA40G1Z9</accession>
<keyword evidence="2" id="KW-1185">Reference proteome</keyword>
<comment type="caution">
    <text evidence="1">The sequence shown here is derived from an EMBL/GenBank/DDBJ whole genome shotgun (WGS) entry which is preliminary data.</text>
</comment>
<evidence type="ECO:0000313" key="2">
    <source>
        <dbReference type="Proteomes" id="UP001177670"/>
    </source>
</evidence>
<dbReference type="Proteomes" id="UP001177670">
    <property type="component" value="Unassembled WGS sequence"/>
</dbReference>
<proteinExistence type="predicted"/>
<gene>
    <name evidence="1" type="ORF">K0M31_019308</name>
</gene>
<dbReference type="AlphaFoldDB" id="A0AA40G1Z9"/>
<sequence length="106" mass="12425">MYVRTHTYNQCNKQQQQQKKTNANAYAMCFLVRDNVAQYQTSTSDEIPTLVLKTPGFHFNLFLLKPPDGNTHIKKERFEIAIGHVVAFQDEQRRRGDRGKKKKKKI</sequence>
<name>A0AA40G1Z9_9HYME</name>
<organism evidence="1 2">
    <name type="scientific">Melipona bicolor</name>
    <dbReference type="NCBI Taxonomy" id="60889"/>
    <lineage>
        <taxon>Eukaryota</taxon>
        <taxon>Metazoa</taxon>
        <taxon>Ecdysozoa</taxon>
        <taxon>Arthropoda</taxon>
        <taxon>Hexapoda</taxon>
        <taxon>Insecta</taxon>
        <taxon>Pterygota</taxon>
        <taxon>Neoptera</taxon>
        <taxon>Endopterygota</taxon>
        <taxon>Hymenoptera</taxon>
        <taxon>Apocrita</taxon>
        <taxon>Aculeata</taxon>
        <taxon>Apoidea</taxon>
        <taxon>Anthophila</taxon>
        <taxon>Apidae</taxon>
        <taxon>Melipona</taxon>
    </lineage>
</organism>
<evidence type="ECO:0000313" key="1">
    <source>
        <dbReference type="EMBL" id="KAK1129593.1"/>
    </source>
</evidence>